<dbReference type="Pfam" id="PF14384">
    <property type="entry name" value="BrnA_antitoxin"/>
    <property type="match status" value="1"/>
</dbReference>
<sequence>MSISPNRLKELQNIPDPAIDTSDIPELDQQFWETAKMIKPVSQEATLIQLDKDILDWFKSKGKGYESLINSALRSYIEHNSSP</sequence>
<evidence type="ECO:0000313" key="3">
    <source>
        <dbReference type="Proteomes" id="UP001199525"/>
    </source>
</evidence>
<dbReference type="InterPro" id="IPR025528">
    <property type="entry name" value="BrnA_antitoxin"/>
</dbReference>
<comment type="caution">
    <text evidence="2">The sequence shown here is derived from an EMBL/GenBank/DDBJ whole genome shotgun (WGS) entry which is preliminary data.</text>
</comment>
<name>A0ABS8IH69_9NOSO</name>
<proteinExistence type="predicted"/>
<evidence type="ECO:0000313" key="2">
    <source>
        <dbReference type="EMBL" id="MCC5603150.1"/>
    </source>
</evidence>
<accession>A0ABS8IH69</accession>
<gene>
    <name evidence="2" type="ORF">LC586_29140</name>
</gene>
<evidence type="ECO:0000256" key="1">
    <source>
        <dbReference type="SAM" id="MobiDB-lite"/>
    </source>
</evidence>
<dbReference type="RefSeq" id="WP_229488680.1">
    <property type="nucleotide sequence ID" value="NZ_JAIVFQ010000069.1"/>
</dbReference>
<keyword evidence="3" id="KW-1185">Reference proteome</keyword>
<dbReference type="Proteomes" id="UP001199525">
    <property type="component" value="Unassembled WGS sequence"/>
</dbReference>
<dbReference type="EMBL" id="JAIVFQ010000069">
    <property type="protein sequence ID" value="MCC5603150.1"/>
    <property type="molecule type" value="Genomic_DNA"/>
</dbReference>
<protein>
    <submittedName>
        <fullName evidence="2">BrnA antitoxin family protein</fullName>
    </submittedName>
</protein>
<organism evidence="2 3">
    <name type="scientific">Nostoc favosum CHAB5714</name>
    <dbReference type="NCBI Taxonomy" id="2780399"/>
    <lineage>
        <taxon>Bacteria</taxon>
        <taxon>Bacillati</taxon>
        <taxon>Cyanobacteriota</taxon>
        <taxon>Cyanophyceae</taxon>
        <taxon>Nostocales</taxon>
        <taxon>Nostocaceae</taxon>
        <taxon>Nostoc</taxon>
        <taxon>Nostoc favosum</taxon>
    </lineage>
</organism>
<reference evidence="2 3" key="1">
    <citation type="journal article" date="2021" name="Microorganisms">
        <title>Genome Evolution of Filamentous Cyanobacterium Nostoc Species: From Facultative Symbiosis to Free Living.</title>
        <authorList>
            <person name="Huo D."/>
            <person name="Li H."/>
            <person name="Cai F."/>
            <person name="Guo X."/>
            <person name="Qiao Z."/>
            <person name="Wang W."/>
            <person name="Yu G."/>
            <person name="Li R."/>
        </authorList>
    </citation>
    <scope>NUCLEOTIDE SEQUENCE [LARGE SCALE GENOMIC DNA]</scope>
    <source>
        <strain evidence="2 3">CHAB 5714</strain>
    </source>
</reference>
<feature type="region of interest" description="Disordered" evidence="1">
    <location>
        <begin position="1"/>
        <end position="22"/>
    </location>
</feature>